<reference evidence="1" key="1">
    <citation type="submission" date="2016-12" db="EMBL/GenBank/DDBJ databases">
        <title>Draft genome sequence of Roseomonas mucosa strain AU37, isolated from a peripheral intravenous catheter.</title>
        <authorList>
            <person name="Choudhury M.A."/>
            <person name="Sidjabat H.E."/>
            <person name="Wailan A.M."/>
            <person name="Zhang L."/>
            <person name="Marsh N.M."/>
            <person name="Rickard C.M."/>
            <person name="Davies M."/>
            <person name="Mcmillan D.J."/>
        </authorList>
    </citation>
    <scope>NUCLEOTIDE SEQUENCE [LARGE SCALE GENOMIC DNA]</scope>
    <source>
        <strain evidence="1">AU37</strain>
    </source>
</reference>
<keyword evidence="2" id="KW-1185">Reference proteome</keyword>
<dbReference type="EMBL" id="LLWF02000001">
    <property type="protein sequence ID" value="ONH85230.1"/>
    <property type="molecule type" value="Genomic_DNA"/>
</dbReference>
<dbReference type="RefSeq" id="WP_058389775.1">
    <property type="nucleotide sequence ID" value="NZ_CP034924.1"/>
</dbReference>
<comment type="caution">
    <text evidence="1">The sequence shown here is derived from an EMBL/GenBank/DDBJ whole genome shotgun (WGS) entry which is preliminary data.</text>
</comment>
<gene>
    <name evidence="1" type="ORF">APZ41_001300</name>
</gene>
<sequence>MAKPPVLPPSGPAAPSRAVAGFLRRAEALPGLRLAPRPRPARLLFGIDATASRQPAWDRACAVQGEMFLAVRGLGGIAVSLAYYRGFGEFAATPYLTDGAELARRMSGLSCLGGRTQLLRLLDHALAETGRERLAALVFVGDALEEPADPVCHAAGLLGARRTPVFLFQEGRDPAVENVFRQVARLSGGAWAPFDSASPRALAELLRAVAVYAAGGRAALSRLPSTAAQTLARQLPAPPGTGA</sequence>
<organism evidence="1 2">
    <name type="scientific">Roseomonas mucosa</name>
    <dbReference type="NCBI Taxonomy" id="207340"/>
    <lineage>
        <taxon>Bacteria</taxon>
        <taxon>Pseudomonadati</taxon>
        <taxon>Pseudomonadota</taxon>
        <taxon>Alphaproteobacteria</taxon>
        <taxon>Acetobacterales</taxon>
        <taxon>Roseomonadaceae</taxon>
        <taxon>Roseomonas</taxon>
    </lineage>
</organism>
<evidence type="ECO:0000313" key="2">
    <source>
        <dbReference type="Proteomes" id="UP000054844"/>
    </source>
</evidence>
<accession>A0A1S8DCC9</accession>
<name>A0A1S8DCC9_9PROT</name>
<proteinExistence type="predicted"/>
<dbReference type="STRING" id="207340.APZ41_001300"/>
<dbReference type="AlphaFoldDB" id="A0A1S8DCC9"/>
<dbReference type="SUPFAM" id="SSF53300">
    <property type="entry name" value="vWA-like"/>
    <property type="match status" value="1"/>
</dbReference>
<dbReference type="Proteomes" id="UP000054844">
    <property type="component" value="Unassembled WGS sequence"/>
</dbReference>
<evidence type="ECO:0008006" key="3">
    <source>
        <dbReference type="Google" id="ProtNLM"/>
    </source>
</evidence>
<dbReference type="InterPro" id="IPR036465">
    <property type="entry name" value="vWFA_dom_sf"/>
</dbReference>
<protein>
    <recommendedName>
        <fullName evidence="3">VWA domain-containing protein</fullName>
    </recommendedName>
</protein>
<evidence type="ECO:0000313" key="1">
    <source>
        <dbReference type="EMBL" id="ONH85230.1"/>
    </source>
</evidence>